<evidence type="ECO:0000313" key="1">
    <source>
        <dbReference type="EMBL" id="ART76199.1"/>
    </source>
</evidence>
<reference evidence="2 4" key="2">
    <citation type="submission" date="2019-08" db="EMBL/GenBank/DDBJ databases">
        <title>Bacillus genomes from the desert of Cuatro Cienegas, Coahuila.</title>
        <authorList>
            <person name="Olmedo-Alvarez G."/>
        </authorList>
    </citation>
    <scope>NUCLEOTIDE SEQUENCE [LARGE SCALE GENOMIC DNA]</scope>
    <source>
        <strain evidence="2 4">CH88_3T</strain>
    </source>
</reference>
<accession>A0A1Y0CLN8</accession>
<dbReference type="GeneID" id="96738590"/>
<dbReference type="EMBL" id="CP020880">
    <property type="protein sequence ID" value="ART76199.1"/>
    <property type="molecule type" value="Genomic_DNA"/>
</dbReference>
<organism evidence="2 4">
    <name type="scientific">Sutcliffiella horikoshii</name>
    <dbReference type="NCBI Taxonomy" id="79883"/>
    <lineage>
        <taxon>Bacteria</taxon>
        <taxon>Bacillati</taxon>
        <taxon>Bacillota</taxon>
        <taxon>Bacilli</taxon>
        <taxon>Bacillales</taxon>
        <taxon>Bacillaceae</taxon>
        <taxon>Sutcliffiella</taxon>
    </lineage>
</organism>
<dbReference type="AlphaFoldDB" id="A0A1Y0CLN8"/>
<dbReference type="Proteomes" id="UP000195573">
    <property type="component" value="Chromosome"/>
</dbReference>
<keyword evidence="3" id="KW-1185">Reference proteome</keyword>
<name>A0A1Y0CLN8_9BACI</name>
<dbReference type="RefSeq" id="WP_088017992.1">
    <property type="nucleotide sequence ID" value="NZ_CP020880.1"/>
</dbReference>
<sequence length="94" mass="11357">MRSLQDTLYNWLTIKVVAEARPEDKSAHDTMKLFEGILLEDHKLSNIVVSKEEPMYYVEYEKDEERHKVRFPIELIDVMLEQIQNEPDKYHNYE</sequence>
<dbReference type="EMBL" id="VTEU01000001">
    <property type="protein sequence ID" value="TYS61456.1"/>
    <property type="molecule type" value="Genomic_DNA"/>
</dbReference>
<dbReference type="KEGG" id="bhk:B4U37_09160"/>
<evidence type="ECO:0000313" key="4">
    <source>
        <dbReference type="Proteomes" id="UP000323393"/>
    </source>
</evidence>
<reference evidence="1 3" key="1">
    <citation type="submission" date="2017-04" db="EMBL/GenBank/DDBJ databases">
        <title>Complete Genome Sequence of the Bacillus horikoshii 20a strain from Cuatro Cienegas, Coahuila, Mexico.</title>
        <authorList>
            <person name="Zarza E."/>
            <person name="Alcaraz L.D."/>
            <person name="Aguilar-Salinas B."/>
            <person name="Islas A."/>
            <person name="Olmedo-Alvarez G."/>
        </authorList>
    </citation>
    <scope>NUCLEOTIDE SEQUENCE [LARGE SCALE GENOMIC DNA]</scope>
    <source>
        <strain evidence="1 3">20a</strain>
    </source>
</reference>
<protein>
    <submittedName>
        <fullName evidence="2">Uncharacterized protein</fullName>
    </submittedName>
</protein>
<proteinExistence type="predicted"/>
<evidence type="ECO:0000313" key="2">
    <source>
        <dbReference type="EMBL" id="TYS61456.1"/>
    </source>
</evidence>
<gene>
    <name evidence="1" type="ORF">B4U37_09160</name>
    <name evidence="2" type="ORF">FZC74_04025</name>
</gene>
<dbReference type="Proteomes" id="UP000323393">
    <property type="component" value="Unassembled WGS sequence"/>
</dbReference>
<evidence type="ECO:0000313" key="3">
    <source>
        <dbReference type="Proteomes" id="UP000195573"/>
    </source>
</evidence>